<evidence type="ECO:0000259" key="17">
    <source>
        <dbReference type="Pfam" id="PF16417"/>
    </source>
</evidence>
<evidence type="ECO:0000259" key="16">
    <source>
        <dbReference type="Pfam" id="PF16415"/>
    </source>
</evidence>
<dbReference type="GO" id="GO:0000288">
    <property type="term" value="P:nuclear-transcribed mRNA catabolic process, deadenylation-dependent decay"/>
    <property type="evidence" value="ECO:0007669"/>
    <property type="project" value="TreeGrafter"/>
</dbReference>
<feature type="domain" description="CCR4-NOT transcription complex subunit 1 HEAT repeat" evidence="18">
    <location>
        <begin position="481"/>
        <end position="633"/>
    </location>
</feature>
<dbReference type="InterPro" id="IPR032191">
    <property type="entry name" value="CNOT1_CAF1_bind"/>
</dbReference>
<dbReference type="Pfam" id="PF04054">
    <property type="entry name" value="Not1"/>
    <property type="match status" value="1"/>
</dbReference>
<evidence type="ECO:0000256" key="11">
    <source>
        <dbReference type="ARBA" id="ARBA00032531"/>
    </source>
</evidence>
<keyword evidence="21" id="KW-1185">Reference proteome</keyword>
<dbReference type="InterPro" id="IPR032194">
    <property type="entry name" value="CNOT1_HEAT"/>
</dbReference>
<evidence type="ECO:0000256" key="2">
    <source>
        <dbReference type="ARBA" id="ARBA00004496"/>
    </source>
</evidence>
<sequence length="2403" mass="267411">MTPICSRPKQEKESAPNSSGATLSWSAAGSAGCALLVQHLSATLPPTHFIASLAFAVANPPNPSKYIKSQWVAGVCKVLRLTRVQEIKLCLHLLQGTSLEIRNQATAVLKAKLPELVRAYVDTDSEDKELLELSTESLHLLLIHIVHLWRDPPAALLPQESRQAFISALQQEFPRSRVPVVLAPLLYPDTDILMEKITQEQPASMAKNLLDGSLADLVRELGYSFCSTVEECRSNLGNFCVTSITPAAVAKVLGVMVRTHTGLPSEQIGLQNLNSPNSLWSDTKDKSSNNQTTSSGSDVTLGGSGSLSGPHCWNVEVFIKALLEVVPSINVKEVFNKLDHKGFLVKDRQGLKLLITALRCLLQGQGLRLELFPVECFYQQWKNTEEQLSLITQILRNPEIFCFTDFPCHLVSTDSLKTLPELDNKEVATWKSVQLLDSLLYLGENHYTAVKELFKFPIQHCPDILVLGLIQATLPYTILRQDLIASLIPIFLGNHPNAAIILHHAWHTQNNATTVRQIIMHAMAEWYMMVENDQTRLSRILDVAQDLKALSLLLNAQPFPFVIDLACLAYRREFLKLDKWLTDKIREHGEAFISACVKFLQRRCPHLVGGKEDGMQKSSQLPPETMATILVCLNACALNVSQELSDTIMTMVQHCNLMNRPRTQQGVIGFPGPSQQTSEGSLGGIASSLSSLNLGGAGGTSSIFPTSASSSMSLGSLGSLGTAPGSPGRPLGPSTAPGTSQSPLSSILPALQLGPPHAAAVGSQLPTLPTSSIIPSSLRSHSVQPTVNPPSRQMDMSQIFDMPQMVSKEVEDEANSYFQRIYNHPPHPTLSIEEVLDMLKKFHESTNKREREVYSCMLRNLFEEYRFFPTYPDKELFTTARLFGGIIEQGLVEYMALGVALRYVMEALQKPHGSKMYYFGIVALDRFRSRLKEYPRYCQHLMAIQHFNEFPPHLIEYIKYGTQSQEPPSRPSGVVLPPSMNVSPSTPAPGTSAVAVTGTVVQPPTAAVSAVVSSVAKTLTATTTTTTTTAITRPQSMSVPSAPVGSGKQPTITTTNIETLLVATEKEEKITPPPEHMQDKIAFIFNNLSQVNLPQKCEELREVVSEEYWIWVAQYLVMKRASIENNFHTLYSLFLDQLKMNNFNAMVCRETLRNIKVLLRADKSAANFSDKSLLKNLGHWLGMLTLAKNKPILYSDIDMKSLLVESYNKGLQEMQYVIPFVAKVMESCAKSRVFKPPNPWTIAIMNVLAELHKEPDMKLHLKFEIEVLCNRLEINLEDLKPANILNDRERIARLKPQLSQLVGSKRAESTPLFPALQGFSSSSSFMHPMNTGSRWVANPNINHAPGHEVINQAKTSWSQMGPTGQVEMPSSTVTVQSSSVGATPTPPSVLPPHPSSTPTPIQPQQPSVNEPRFIYSDITVTSLRGLEPHISVSVPQVGGIASNAQLKQLVRHAVEMAVQEIVTAVLERSIKIAITTAEHIIKKDFALDPDESRMRVATHHMVRNLTAAMAMITCRDYLATNIAKSIKQGLMQAFSRTNQQQLPQQLEQMEQLAAAIAQENVGIACAFIQKTAAEKAVIEMDKRLAQEYEVRKAARTEGRRYCDAVVLTYQAERMPEPIRLKVGGVTQPQMAVYEEFARNIPGFLPITDQDTMFLTKPVPISSQQQQQQPPHSQQQAFGSDETTAFLLLTERISAELEHTIQAFTTLAPSSPLIPMLHSLREGLLLTRTNRDAHTVQLLLRKAVENLLEGARELPTEPELNQLALRFRDCHLIVLKAMADHRSYGTNWTSKNVTNNSFLSESDLQLTLEALVRMCHSRQAPEGLVPLIDALRLKHDLLASERLAGGSSLSGTNSALAAGPSLHFHSGVTQARDFSDPPALQEKTEVLLREWIQMYHSPTAGQGSASAFQHFVKQMNLHGILKTDDLITRFFRICISMCRDLCVRSILEQGQGPSPTYVRSKCFQNLDAFVRLIALLVKHSGEATNPTTKINLLNKVLGLVCGIMIHDIESNGTEFQQLPYHRILIMLFLELNAPEAILESINLPVLMAFTQTLHLLRPSKCPGFAYAWLEIVSHRVFIGRMLAITPQQKGWSMYSMLLADLFKFLAPFLRNAELAKPLTMLYKGTLRVLLVLLHDFPEFLCEYHYGFCDVIPPNCIQMRNLILSAFPRNMRLPDPFTPNLKVDMLPEITVSPKIPTNVASLIQPPELKKNLDSYLKNRTPVTFLSDMRTFLQVNNEPGMRYNMSVMNALVLYVGMQAIAQIHSKGLTPSMSTIAHSAHMDIFQNLGVDLDTEGRYLFLNAIANQLRYPNSHTHYFSCTLLHLFAEANTEAIQEQITRVLLERLIVNRPHPWGLLITFIELIKNPSFKFWSHEFVKCAPEIEKLFESVARSCMVQKVAPRGDSEA</sequence>
<evidence type="ECO:0000256" key="7">
    <source>
        <dbReference type="ARBA" id="ARBA00023158"/>
    </source>
</evidence>
<reference evidence="20 21" key="2">
    <citation type="submission" date="2019-01" db="EMBL/GenBank/DDBJ databases">
        <title>The decoding of complex shrimp genome reveals the adaptation for benthos swimmer, frequently molting mechanism and breeding impact on genome.</title>
        <authorList>
            <person name="Sun Y."/>
            <person name="Gao Y."/>
            <person name="Yu Y."/>
        </authorList>
    </citation>
    <scope>NUCLEOTIDE SEQUENCE [LARGE SCALE GENOMIC DNA]</scope>
    <source>
        <tissue evidence="20">Muscle</tissue>
    </source>
</reference>
<comment type="similarity">
    <text evidence="10">Belongs to the CNOT1 family.</text>
</comment>
<dbReference type="InterPro" id="IPR024557">
    <property type="entry name" value="CNOT1_dom_4"/>
</dbReference>
<keyword evidence="4" id="KW-0678">Repressor</keyword>
<feature type="domain" description="CCR4-NOT transcription complex subunit 1 TTP binding" evidence="17">
    <location>
        <begin position="801"/>
        <end position="969"/>
    </location>
</feature>
<feature type="compositionally biased region" description="Polar residues" evidence="13">
    <location>
        <begin position="779"/>
        <end position="793"/>
    </location>
</feature>
<protein>
    <recommendedName>
        <fullName evidence="12">CCR4-NOT transcription complex subunit 1</fullName>
    </recommendedName>
    <alternativeName>
        <fullName evidence="11">CCR4-associated factor 1</fullName>
    </alternativeName>
</protein>
<dbReference type="FunFam" id="1.25.40.790:FF:000001">
    <property type="entry name" value="Ccr4-not transcription complex subunit 1 isoform"/>
    <property type="match status" value="1"/>
</dbReference>
<evidence type="ECO:0000256" key="10">
    <source>
        <dbReference type="ARBA" id="ARBA00025717"/>
    </source>
</evidence>
<accession>A0A3R7Q0Z2</accession>
<gene>
    <name evidence="20" type="ORF">C7M84_023681</name>
</gene>
<comment type="subcellular location">
    <subcellularLocation>
        <location evidence="2">Cytoplasm</location>
    </subcellularLocation>
    <subcellularLocation>
        <location evidence="1">Nucleus</location>
    </subcellularLocation>
</comment>
<dbReference type="GO" id="GO:0060090">
    <property type="term" value="F:molecular adaptor activity"/>
    <property type="evidence" value="ECO:0007669"/>
    <property type="project" value="TreeGrafter"/>
</dbReference>
<feature type="domain" description="CCR4-NOT transcription complex subunit 1" evidence="15">
    <location>
        <begin position="1445"/>
        <end position="1595"/>
    </location>
</feature>
<dbReference type="OrthoDB" id="1933107at2759"/>
<dbReference type="FunFam" id="1.25.40.180:FF:000005">
    <property type="entry name" value="Ccr4-not transcription complex subunit 1 isoform"/>
    <property type="match status" value="1"/>
</dbReference>
<evidence type="ECO:0000313" key="20">
    <source>
        <dbReference type="EMBL" id="ROT83144.1"/>
    </source>
</evidence>
<evidence type="ECO:0000259" key="19">
    <source>
        <dbReference type="Pfam" id="PF25097"/>
    </source>
</evidence>
<name>A0A3R7Q0Z2_PENVA</name>
<dbReference type="Pfam" id="PF25097">
    <property type="entry name" value="ARM_Cnot1"/>
    <property type="match status" value="1"/>
</dbReference>
<feature type="compositionally biased region" description="Polar residues" evidence="13">
    <location>
        <begin position="736"/>
        <end position="745"/>
    </location>
</feature>
<feature type="compositionally biased region" description="Low complexity" evidence="13">
    <location>
        <begin position="1370"/>
        <end position="1380"/>
    </location>
</feature>
<dbReference type="InterPro" id="IPR032193">
    <property type="entry name" value="CNOT1_TTP_bind"/>
</dbReference>
<evidence type="ECO:0000256" key="9">
    <source>
        <dbReference type="ARBA" id="ARBA00023242"/>
    </source>
</evidence>
<evidence type="ECO:0000256" key="1">
    <source>
        <dbReference type="ARBA" id="ARBA00004123"/>
    </source>
</evidence>
<feature type="compositionally biased region" description="Polar residues" evidence="13">
    <location>
        <begin position="288"/>
        <end position="298"/>
    </location>
</feature>
<dbReference type="FunFam" id="1.25.40.840:FF:000001">
    <property type="entry name" value="Ccr4-not transcription complex subunit 1 isoform"/>
    <property type="match status" value="1"/>
</dbReference>
<dbReference type="InterPro" id="IPR040398">
    <property type="entry name" value="Not1"/>
</dbReference>
<feature type="region of interest" description="Disordered" evidence="13">
    <location>
        <begin position="772"/>
        <end position="793"/>
    </location>
</feature>
<dbReference type="Proteomes" id="UP000283509">
    <property type="component" value="Unassembled WGS sequence"/>
</dbReference>
<evidence type="ECO:0000256" key="12">
    <source>
        <dbReference type="ARBA" id="ARBA00071432"/>
    </source>
</evidence>
<dbReference type="InterPro" id="IPR055454">
    <property type="entry name" value="CNOT1-like_NOT1_connector"/>
</dbReference>
<feature type="region of interest" description="Disordered" evidence="13">
    <location>
        <begin position="279"/>
        <end position="303"/>
    </location>
</feature>
<evidence type="ECO:0000256" key="8">
    <source>
        <dbReference type="ARBA" id="ARBA00023163"/>
    </source>
</evidence>
<keyword evidence="7" id="KW-0943">RNA-mediated gene silencing</keyword>
<dbReference type="GO" id="GO:0031047">
    <property type="term" value="P:regulatory ncRNA-mediated gene silencing"/>
    <property type="evidence" value="ECO:0007669"/>
    <property type="project" value="UniProtKB-KW"/>
</dbReference>
<organism evidence="20 21">
    <name type="scientific">Penaeus vannamei</name>
    <name type="common">Whiteleg shrimp</name>
    <name type="synonym">Litopenaeus vannamei</name>
    <dbReference type="NCBI Taxonomy" id="6689"/>
    <lineage>
        <taxon>Eukaryota</taxon>
        <taxon>Metazoa</taxon>
        <taxon>Ecdysozoa</taxon>
        <taxon>Arthropoda</taxon>
        <taxon>Crustacea</taxon>
        <taxon>Multicrustacea</taxon>
        <taxon>Malacostraca</taxon>
        <taxon>Eumalacostraca</taxon>
        <taxon>Eucarida</taxon>
        <taxon>Decapoda</taxon>
        <taxon>Dendrobranchiata</taxon>
        <taxon>Penaeoidea</taxon>
        <taxon>Penaeidae</taxon>
        <taxon>Penaeus</taxon>
    </lineage>
</organism>
<evidence type="ECO:0000256" key="5">
    <source>
        <dbReference type="ARBA" id="ARBA00022845"/>
    </source>
</evidence>
<keyword evidence="5" id="KW-0810">Translation regulation</keyword>
<evidence type="ECO:0000256" key="4">
    <source>
        <dbReference type="ARBA" id="ARBA00022491"/>
    </source>
</evidence>
<dbReference type="PROSITE" id="PS51257">
    <property type="entry name" value="PROKAR_LIPOPROTEIN"/>
    <property type="match status" value="1"/>
</dbReference>
<evidence type="ECO:0000259" key="14">
    <source>
        <dbReference type="Pfam" id="PF04054"/>
    </source>
</evidence>
<evidence type="ECO:0000256" key="3">
    <source>
        <dbReference type="ARBA" id="ARBA00022490"/>
    </source>
</evidence>
<dbReference type="Pfam" id="PF16417">
    <property type="entry name" value="CNOT1_TTP_bind"/>
    <property type="match status" value="1"/>
</dbReference>
<evidence type="ECO:0000259" key="15">
    <source>
        <dbReference type="Pfam" id="PF12842"/>
    </source>
</evidence>
<feature type="region of interest" description="Disordered" evidence="13">
    <location>
        <begin position="714"/>
        <end position="750"/>
    </location>
</feature>
<keyword evidence="3" id="KW-0963">Cytoplasm</keyword>
<feature type="domain" description="CCR4-NOT transcription complex subunit 1 CAF1-binding" evidence="16">
    <location>
        <begin position="1070"/>
        <end position="1291"/>
    </location>
</feature>
<dbReference type="InterPro" id="IPR007196">
    <property type="entry name" value="CCR4-Not_Not1_C"/>
</dbReference>
<comment type="caution">
    <text evidence="20">The sequence shown here is derived from an EMBL/GenBank/DDBJ whole genome shotgun (WGS) entry which is preliminary data.</text>
</comment>
<reference evidence="20 21" key="1">
    <citation type="submission" date="2018-04" db="EMBL/GenBank/DDBJ databases">
        <authorList>
            <person name="Zhang X."/>
            <person name="Yuan J."/>
            <person name="Li F."/>
            <person name="Xiang J."/>
        </authorList>
    </citation>
    <scope>NUCLEOTIDE SEQUENCE [LARGE SCALE GENOMIC DNA]</scope>
    <source>
        <tissue evidence="20">Muscle</tissue>
    </source>
</reference>
<dbReference type="STRING" id="6689.A0A3R7Q0Z2"/>
<dbReference type="FunFam" id="1.25.40.800:FF:000001">
    <property type="entry name" value="CCR4-NOT transcription complex subunit 1"/>
    <property type="match status" value="1"/>
</dbReference>
<feature type="compositionally biased region" description="Pro residues" evidence="13">
    <location>
        <begin position="1384"/>
        <end position="1403"/>
    </location>
</feature>
<dbReference type="Pfam" id="PF16418">
    <property type="entry name" value="CNOT1_HEAT"/>
    <property type="match status" value="1"/>
</dbReference>
<feature type="domain" description="CCR4-Not complex component Not1 C-terminal" evidence="14">
    <location>
        <begin position="2028"/>
        <end position="2387"/>
    </location>
</feature>
<dbReference type="PANTHER" id="PTHR13162:SF8">
    <property type="entry name" value="CCR4-NOT TRANSCRIPTION COMPLEX SUBUNIT 1"/>
    <property type="match status" value="1"/>
</dbReference>
<dbReference type="Gene3D" id="1.25.40.840">
    <property type="entry name" value="CCR4-NOT transcription complex subunit 1 TTP binding domain"/>
    <property type="match status" value="1"/>
</dbReference>
<dbReference type="Gene3D" id="1.25.40.790">
    <property type="match status" value="1"/>
</dbReference>
<evidence type="ECO:0000259" key="18">
    <source>
        <dbReference type="Pfam" id="PF16418"/>
    </source>
</evidence>
<dbReference type="PANTHER" id="PTHR13162">
    <property type="entry name" value="CCR4-NOT TRANSCRIPTION COMPLEX"/>
    <property type="match status" value="1"/>
</dbReference>
<dbReference type="Gene3D" id="1.25.40.800">
    <property type="match status" value="1"/>
</dbReference>
<dbReference type="Pfam" id="PF16415">
    <property type="entry name" value="CNOT1_CAF1_bind"/>
    <property type="match status" value="1"/>
</dbReference>
<dbReference type="GO" id="GO:0017148">
    <property type="term" value="P:negative regulation of translation"/>
    <property type="evidence" value="ECO:0007669"/>
    <property type="project" value="InterPro"/>
</dbReference>
<evidence type="ECO:0000256" key="6">
    <source>
        <dbReference type="ARBA" id="ARBA00023015"/>
    </source>
</evidence>
<evidence type="ECO:0000256" key="13">
    <source>
        <dbReference type="SAM" id="MobiDB-lite"/>
    </source>
</evidence>
<feature type="region of interest" description="Disordered" evidence="13">
    <location>
        <begin position="1"/>
        <end position="21"/>
    </location>
</feature>
<dbReference type="GO" id="GO:0000932">
    <property type="term" value="C:P-body"/>
    <property type="evidence" value="ECO:0007669"/>
    <property type="project" value="TreeGrafter"/>
</dbReference>
<proteinExistence type="inferred from homology"/>
<feature type="domain" description="CCR4-NOT transcription complex subunit 1-like NOT1 connector" evidence="19">
    <location>
        <begin position="1695"/>
        <end position="1794"/>
    </location>
</feature>
<dbReference type="GO" id="GO:0030015">
    <property type="term" value="C:CCR4-NOT core complex"/>
    <property type="evidence" value="ECO:0007669"/>
    <property type="project" value="InterPro"/>
</dbReference>
<dbReference type="GO" id="GO:0005634">
    <property type="term" value="C:nucleus"/>
    <property type="evidence" value="ECO:0007669"/>
    <property type="project" value="UniProtKB-SubCell"/>
</dbReference>
<dbReference type="Gene3D" id="1.25.40.180">
    <property type="match status" value="1"/>
</dbReference>
<keyword evidence="6" id="KW-0805">Transcription regulation</keyword>
<feature type="region of interest" description="Disordered" evidence="13">
    <location>
        <begin position="1359"/>
        <end position="1408"/>
    </location>
</feature>
<dbReference type="EMBL" id="QCYY01000729">
    <property type="protein sequence ID" value="ROT83144.1"/>
    <property type="molecule type" value="Genomic_DNA"/>
</dbReference>
<dbReference type="InterPro" id="IPR038535">
    <property type="entry name" value="CNOT1_TTP_bind_sf"/>
</dbReference>
<keyword evidence="8" id="KW-0804">Transcription</keyword>
<feature type="compositionally biased region" description="Low complexity" evidence="13">
    <location>
        <begin position="714"/>
        <end position="728"/>
    </location>
</feature>
<keyword evidence="9" id="KW-0539">Nucleus</keyword>
<evidence type="ECO:0000313" key="21">
    <source>
        <dbReference type="Proteomes" id="UP000283509"/>
    </source>
</evidence>
<dbReference type="Pfam" id="PF12842">
    <property type="entry name" value="DUF3819"/>
    <property type="match status" value="1"/>
</dbReference>